<name>A0ACD5T7I8_AVESA</name>
<dbReference type="Proteomes" id="UP001732700">
    <property type="component" value="Chromosome 1A"/>
</dbReference>
<evidence type="ECO:0000313" key="1">
    <source>
        <dbReference type="EnsemblPlants" id="AVESA.00010b.r2.1AG0005430.1.CDS"/>
    </source>
</evidence>
<protein>
    <submittedName>
        <fullName evidence="1">Uncharacterized protein</fullName>
    </submittedName>
</protein>
<sequence length="117" mass="14016">MLKRDSKTICQTKVYGLPNSSKVPSDWPIIKFVPVEEYQQNDIRKFSLLPDPEDDKQTKEWGRFMRYLRESKKVNIISTLWILSNLLMIDMEDTKYATYSTFKSPFQEKQWEIWAIT</sequence>
<organism evidence="1 2">
    <name type="scientific">Avena sativa</name>
    <name type="common">Oat</name>
    <dbReference type="NCBI Taxonomy" id="4498"/>
    <lineage>
        <taxon>Eukaryota</taxon>
        <taxon>Viridiplantae</taxon>
        <taxon>Streptophyta</taxon>
        <taxon>Embryophyta</taxon>
        <taxon>Tracheophyta</taxon>
        <taxon>Spermatophyta</taxon>
        <taxon>Magnoliopsida</taxon>
        <taxon>Liliopsida</taxon>
        <taxon>Poales</taxon>
        <taxon>Poaceae</taxon>
        <taxon>BOP clade</taxon>
        <taxon>Pooideae</taxon>
        <taxon>Poodae</taxon>
        <taxon>Poeae</taxon>
        <taxon>Poeae Chloroplast Group 1 (Aveneae type)</taxon>
        <taxon>Aveninae</taxon>
        <taxon>Avena</taxon>
    </lineage>
</organism>
<accession>A0ACD5T7I8</accession>
<reference evidence="1" key="2">
    <citation type="submission" date="2025-09" db="UniProtKB">
        <authorList>
            <consortium name="EnsemblPlants"/>
        </authorList>
    </citation>
    <scope>IDENTIFICATION</scope>
</reference>
<proteinExistence type="predicted"/>
<reference evidence="1" key="1">
    <citation type="submission" date="2021-05" db="EMBL/GenBank/DDBJ databases">
        <authorList>
            <person name="Scholz U."/>
            <person name="Mascher M."/>
            <person name="Fiebig A."/>
        </authorList>
    </citation>
    <scope>NUCLEOTIDE SEQUENCE [LARGE SCALE GENOMIC DNA]</scope>
</reference>
<dbReference type="EnsemblPlants" id="AVESA.00010b.r2.1AG0005430.1">
    <property type="protein sequence ID" value="AVESA.00010b.r2.1AG0005430.1.CDS"/>
    <property type="gene ID" value="AVESA.00010b.r2.1AG0005430"/>
</dbReference>
<keyword evidence="2" id="KW-1185">Reference proteome</keyword>
<evidence type="ECO:0000313" key="2">
    <source>
        <dbReference type="Proteomes" id="UP001732700"/>
    </source>
</evidence>